<protein>
    <submittedName>
        <fullName evidence="1">Sulfur carrier protein ThiS</fullName>
    </submittedName>
</protein>
<dbReference type="InterPro" id="IPR012675">
    <property type="entry name" value="Beta-grasp_dom_sf"/>
</dbReference>
<dbReference type="RefSeq" id="WP_160382892.1">
    <property type="nucleotide sequence ID" value="NZ_WNXQ01000006.1"/>
</dbReference>
<evidence type="ECO:0000313" key="2">
    <source>
        <dbReference type="Proteomes" id="UP000443843"/>
    </source>
</evidence>
<reference evidence="1 2" key="1">
    <citation type="submission" date="2019-11" db="EMBL/GenBank/DDBJ databases">
        <title>Pseudooceanicola pacifica sp. nov., isolated from deep-sea sediment of the Pacific Ocean.</title>
        <authorList>
            <person name="Lyu L."/>
        </authorList>
    </citation>
    <scope>NUCLEOTIDE SEQUENCE [LARGE SCALE GENOMIC DNA]</scope>
    <source>
        <strain evidence="1 2">216_PA32_1</strain>
    </source>
</reference>
<dbReference type="PANTHER" id="PTHR34472:SF1">
    <property type="entry name" value="SULFUR CARRIER PROTEIN THIS"/>
    <property type="match status" value="1"/>
</dbReference>
<name>A0A844W7E2_9RHOB</name>
<dbReference type="PANTHER" id="PTHR34472">
    <property type="entry name" value="SULFUR CARRIER PROTEIN THIS"/>
    <property type="match status" value="1"/>
</dbReference>
<accession>A0A844W7E2</accession>
<dbReference type="SUPFAM" id="SSF54285">
    <property type="entry name" value="MoaD/ThiS"/>
    <property type="match status" value="1"/>
</dbReference>
<comment type="caution">
    <text evidence="1">The sequence shown here is derived from an EMBL/GenBank/DDBJ whole genome shotgun (WGS) entry which is preliminary data.</text>
</comment>
<keyword evidence="2" id="KW-1185">Reference proteome</keyword>
<sequence>MNITLNGEPHEVTGPTLADLLVETGQSGAKVATAVNEVFVPATQRAGTPLAPGDRVEVVAPRQGG</sequence>
<dbReference type="InterPro" id="IPR016155">
    <property type="entry name" value="Mopterin_synth/thiamin_S_b"/>
</dbReference>
<organism evidence="1 2">
    <name type="scientific">Pseudooceanicola pacificus</name>
    <dbReference type="NCBI Taxonomy" id="2676438"/>
    <lineage>
        <taxon>Bacteria</taxon>
        <taxon>Pseudomonadati</taxon>
        <taxon>Pseudomonadota</taxon>
        <taxon>Alphaproteobacteria</taxon>
        <taxon>Rhodobacterales</taxon>
        <taxon>Paracoccaceae</taxon>
        <taxon>Pseudooceanicola</taxon>
    </lineage>
</organism>
<evidence type="ECO:0000313" key="1">
    <source>
        <dbReference type="EMBL" id="MWB78674.1"/>
    </source>
</evidence>
<dbReference type="Gene3D" id="3.10.20.30">
    <property type="match status" value="1"/>
</dbReference>
<dbReference type="AlphaFoldDB" id="A0A844W7E2"/>
<dbReference type="Pfam" id="PF02597">
    <property type="entry name" value="ThiS"/>
    <property type="match status" value="1"/>
</dbReference>
<gene>
    <name evidence="1" type="primary">thiS</name>
    <name evidence="1" type="ORF">GLS40_11605</name>
</gene>
<dbReference type="EMBL" id="WNXQ01000006">
    <property type="protein sequence ID" value="MWB78674.1"/>
    <property type="molecule type" value="Genomic_DNA"/>
</dbReference>
<proteinExistence type="predicted"/>
<dbReference type="NCBIfam" id="TIGR01683">
    <property type="entry name" value="thiS"/>
    <property type="match status" value="1"/>
</dbReference>
<dbReference type="InterPro" id="IPR003749">
    <property type="entry name" value="ThiS/MoaD-like"/>
</dbReference>
<dbReference type="CDD" id="cd00565">
    <property type="entry name" value="Ubl_ThiS"/>
    <property type="match status" value="1"/>
</dbReference>
<dbReference type="Proteomes" id="UP000443843">
    <property type="component" value="Unassembled WGS sequence"/>
</dbReference>
<dbReference type="InterPro" id="IPR010035">
    <property type="entry name" value="Thi_S"/>
</dbReference>